<protein>
    <submittedName>
        <fullName evidence="2">Uncharacterized protein</fullName>
    </submittedName>
</protein>
<evidence type="ECO:0000313" key="3">
    <source>
        <dbReference type="Proteomes" id="UP000215703"/>
    </source>
</evidence>
<reference evidence="2 3" key="1">
    <citation type="journal article" date="2014" name="Int. J. Syst. Evol. Microbiol.">
        <title>Bradyrhizobium ottawaense sp. nov., a symbiotic nitrogen fixing bacterium from root nodules of soybeans in Canada.</title>
        <authorList>
            <person name="Yu X."/>
            <person name="Cloutier S."/>
            <person name="Tambong J.T."/>
            <person name="Bromfield E.S."/>
        </authorList>
    </citation>
    <scope>NUCLEOTIDE SEQUENCE [LARGE SCALE GENOMIC DNA]</scope>
    <source>
        <strain evidence="2 3">OO99</strain>
    </source>
</reference>
<feature type="compositionally biased region" description="Basic and acidic residues" evidence="1">
    <location>
        <begin position="86"/>
        <end position="95"/>
    </location>
</feature>
<sequence length="95" mass="11190">MKLERNTFRFIALTLDFGVTILVADRLVPSARRGDQAMPKQYETPEQREKRELDEELDRQLQQTFPASDPPKITRSPIRRTAPRLAARDAERRRR</sequence>
<gene>
    <name evidence="2" type="ORF">CIT37_00265</name>
</gene>
<reference evidence="2 3" key="2">
    <citation type="journal article" date="2017" name="Syst. Appl. Microbiol.">
        <title>Soybeans inoculated with root zone soils of Canadian native legumes harbour diverse and novel Bradyrhizobium spp. that possess agricultural potential.</title>
        <authorList>
            <person name="Bromfield E.S.P."/>
            <person name="Cloutier S."/>
            <person name="Tambong J.T."/>
            <person name="Tran Thi T.V."/>
        </authorList>
    </citation>
    <scope>NUCLEOTIDE SEQUENCE [LARGE SCALE GENOMIC DNA]</scope>
    <source>
        <strain evidence="2 3">OO99</strain>
    </source>
</reference>
<evidence type="ECO:0000313" key="2">
    <source>
        <dbReference type="EMBL" id="AWL90908.1"/>
    </source>
</evidence>
<name>A0A2U8NZR3_9BRAD</name>
<proteinExistence type="predicted"/>
<dbReference type="EMBL" id="CP029425">
    <property type="protein sequence ID" value="AWL90908.1"/>
    <property type="molecule type" value="Genomic_DNA"/>
</dbReference>
<dbReference type="RefSeq" id="WP_038948317.1">
    <property type="nucleotide sequence ID" value="NZ_CP150123.1"/>
</dbReference>
<organism evidence="2 3">
    <name type="scientific">Bradyrhizobium ottawaense</name>
    <dbReference type="NCBI Taxonomy" id="931866"/>
    <lineage>
        <taxon>Bacteria</taxon>
        <taxon>Pseudomonadati</taxon>
        <taxon>Pseudomonadota</taxon>
        <taxon>Alphaproteobacteria</taxon>
        <taxon>Hyphomicrobiales</taxon>
        <taxon>Nitrobacteraceae</taxon>
        <taxon>Bradyrhizobium</taxon>
    </lineage>
</organism>
<accession>A0A2U8NZR3</accession>
<dbReference type="Proteomes" id="UP000215703">
    <property type="component" value="Chromosome"/>
</dbReference>
<dbReference type="AlphaFoldDB" id="A0A2U8NZR3"/>
<evidence type="ECO:0000256" key="1">
    <source>
        <dbReference type="SAM" id="MobiDB-lite"/>
    </source>
</evidence>
<feature type="compositionally biased region" description="Basic and acidic residues" evidence="1">
    <location>
        <begin position="43"/>
        <end position="53"/>
    </location>
</feature>
<feature type="region of interest" description="Disordered" evidence="1">
    <location>
        <begin position="28"/>
        <end position="95"/>
    </location>
</feature>